<accession>A0A3B0UYD9</accession>
<sequence length="90" mass="10391">MNFEILIMNKNKNLKKRFAICIDNSNYPVSLELHKVYRVIPDEDALEDGDLRIVDESGEDYLYPAQRFILVDFPVNIADTLEASFSHVLS</sequence>
<organism evidence="1">
    <name type="scientific">hydrothermal vent metagenome</name>
    <dbReference type="NCBI Taxonomy" id="652676"/>
    <lineage>
        <taxon>unclassified sequences</taxon>
        <taxon>metagenomes</taxon>
        <taxon>ecological metagenomes</taxon>
    </lineage>
</organism>
<dbReference type="AlphaFoldDB" id="A0A3B0UYD9"/>
<protein>
    <submittedName>
        <fullName evidence="1">Uncharacterized protein</fullName>
    </submittedName>
</protein>
<proteinExistence type="predicted"/>
<evidence type="ECO:0000313" key="1">
    <source>
        <dbReference type="EMBL" id="VAW31482.1"/>
    </source>
</evidence>
<gene>
    <name evidence="1" type="ORF">MNBD_CHLOROFLEXI01-1272</name>
</gene>
<dbReference type="EMBL" id="UOEU01000228">
    <property type="protein sequence ID" value="VAW31482.1"/>
    <property type="molecule type" value="Genomic_DNA"/>
</dbReference>
<reference evidence="1" key="1">
    <citation type="submission" date="2018-06" db="EMBL/GenBank/DDBJ databases">
        <authorList>
            <person name="Zhirakovskaya E."/>
        </authorList>
    </citation>
    <scope>NUCLEOTIDE SEQUENCE</scope>
</reference>
<name>A0A3B0UYD9_9ZZZZ</name>